<gene>
    <name evidence="9" type="primary">hisC</name>
    <name evidence="11" type="ORF">RIF25_17045</name>
</gene>
<evidence type="ECO:0000313" key="12">
    <source>
        <dbReference type="Proteomes" id="UP001268256"/>
    </source>
</evidence>
<feature type="domain" description="Aminotransferase class I/classII large" evidence="10">
    <location>
        <begin position="33"/>
        <end position="363"/>
    </location>
</feature>
<dbReference type="PANTHER" id="PTHR42885:SF2">
    <property type="entry name" value="HISTIDINOL-PHOSPHATE AMINOTRANSFERASE"/>
    <property type="match status" value="1"/>
</dbReference>
<keyword evidence="4 9" id="KW-0032">Aminotransferase</keyword>
<dbReference type="SUPFAM" id="SSF53383">
    <property type="entry name" value="PLP-dependent transferases"/>
    <property type="match status" value="1"/>
</dbReference>
<evidence type="ECO:0000256" key="1">
    <source>
        <dbReference type="ARBA" id="ARBA00001933"/>
    </source>
</evidence>
<dbReference type="PANTHER" id="PTHR42885">
    <property type="entry name" value="HISTIDINOL-PHOSPHATE AMINOTRANSFERASE-RELATED"/>
    <property type="match status" value="1"/>
</dbReference>
<dbReference type="InterPro" id="IPR015421">
    <property type="entry name" value="PyrdxlP-dep_Trfase_major"/>
</dbReference>
<evidence type="ECO:0000256" key="2">
    <source>
        <dbReference type="ARBA" id="ARBA00007970"/>
    </source>
</evidence>
<dbReference type="HAMAP" id="MF_01023">
    <property type="entry name" value="HisC_aminotrans_2"/>
    <property type="match status" value="1"/>
</dbReference>
<dbReference type="NCBIfam" id="NF002726">
    <property type="entry name" value="PRK02610.1"/>
    <property type="match status" value="1"/>
</dbReference>
<protein>
    <recommendedName>
        <fullName evidence="9">Histidinol-phosphate aminotransferase</fullName>
        <ecNumber evidence="9">2.6.1.9</ecNumber>
    </recommendedName>
    <alternativeName>
        <fullName evidence="9">Imidazole acetol-phosphate transaminase</fullName>
    </alternativeName>
</protein>
<comment type="similarity">
    <text evidence="2 9">Belongs to the class-II pyridoxal-phosphate-dependent aminotransferase family. Histidinol-phosphate aminotransferase subfamily.</text>
</comment>
<evidence type="ECO:0000313" key="11">
    <source>
        <dbReference type="EMBL" id="MDS3862505.1"/>
    </source>
</evidence>
<keyword evidence="6 9" id="KW-0808">Transferase</keyword>
<evidence type="ECO:0000256" key="8">
    <source>
        <dbReference type="ARBA" id="ARBA00023102"/>
    </source>
</evidence>
<dbReference type="RefSeq" id="WP_322879709.1">
    <property type="nucleotide sequence ID" value="NZ_JAVMIP010000034.1"/>
</dbReference>
<comment type="pathway">
    <text evidence="9">Amino-acid biosynthesis; L-histidine biosynthesis; L-histidine from 5-phospho-alpha-D-ribose 1-diphosphate: step 7/9.</text>
</comment>
<organism evidence="11 12">
    <name type="scientific">Pseudocalidococcus azoricus BACA0444</name>
    <dbReference type="NCBI Taxonomy" id="2918990"/>
    <lineage>
        <taxon>Bacteria</taxon>
        <taxon>Bacillati</taxon>
        <taxon>Cyanobacteriota</taxon>
        <taxon>Cyanophyceae</taxon>
        <taxon>Acaryochloridales</taxon>
        <taxon>Thermosynechococcaceae</taxon>
        <taxon>Pseudocalidococcus</taxon>
        <taxon>Pseudocalidococcus azoricus</taxon>
    </lineage>
</organism>
<evidence type="ECO:0000256" key="3">
    <source>
        <dbReference type="ARBA" id="ARBA00011738"/>
    </source>
</evidence>
<dbReference type="InterPro" id="IPR005861">
    <property type="entry name" value="HisP_aminotrans"/>
</dbReference>
<keyword evidence="7 9" id="KW-0663">Pyridoxal phosphate</keyword>
<comment type="subunit">
    <text evidence="3 9">Homodimer.</text>
</comment>
<comment type="caution">
    <text evidence="11">The sequence shown here is derived from an EMBL/GenBank/DDBJ whole genome shotgun (WGS) entry which is preliminary data.</text>
</comment>
<dbReference type="GO" id="GO:0030170">
    <property type="term" value="F:pyridoxal phosphate binding"/>
    <property type="evidence" value="ECO:0007669"/>
    <property type="project" value="InterPro"/>
</dbReference>
<evidence type="ECO:0000256" key="9">
    <source>
        <dbReference type="HAMAP-Rule" id="MF_01023"/>
    </source>
</evidence>
<comment type="cofactor">
    <cofactor evidence="1 9">
        <name>pyridoxal 5'-phosphate</name>
        <dbReference type="ChEBI" id="CHEBI:597326"/>
    </cofactor>
</comment>
<dbReference type="InterPro" id="IPR015422">
    <property type="entry name" value="PyrdxlP-dep_Trfase_small"/>
</dbReference>
<dbReference type="GO" id="GO:0004400">
    <property type="term" value="F:histidinol-phosphate transaminase activity"/>
    <property type="evidence" value="ECO:0007669"/>
    <property type="project" value="UniProtKB-UniRule"/>
</dbReference>
<keyword evidence="12" id="KW-1185">Reference proteome</keyword>
<feature type="modified residue" description="N6-(pyridoxal phosphate)lysine" evidence="9">
    <location>
        <position position="232"/>
    </location>
</feature>
<dbReference type="Gene3D" id="3.90.1150.10">
    <property type="entry name" value="Aspartate Aminotransferase, domain 1"/>
    <property type="match status" value="1"/>
</dbReference>
<evidence type="ECO:0000256" key="5">
    <source>
        <dbReference type="ARBA" id="ARBA00022605"/>
    </source>
</evidence>
<accession>A0AAE4FUI1</accession>
<comment type="catalytic activity">
    <reaction evidence="9">
        <text>L-histidinol phosphate + 2-oxoglutarate = 3-(imidazol-4-yl)-2-oxopropyl phosphate + L-glutamate</text>
        <dbReference type="Rhea" id="RHEA:23744"/>
        <dbReference type="ChEBI" id="CHEBI:16810"/>
        <dbReference type="ChEBI" id="CHEBI:29985"/>
        <dbReference type="ChEBI" id="CHEBI:57766"/>
        <dbReference type="ChEBI" id="CHEBI:57980"/>
        <dbReference type="EC" id="2.6.1.9"/>
    </reaction>
</comment>
<evidence type="ECO:0000256" key="6">
    <source>
        <dbReference type="ARBA" id="ARBA00022679"/>
    </source>
</evidence>
<dbReference type="EC" id="2.6.1.9" evidence="9"/>
<name>A0AAE4FUI1_9CYAN</name>
<dbReference type="CDD" id="cd00609">
    <property type="entry name" value="AAT_like"/>
    <property type="match status" value="1"/>
</dbReference>
<sequence length="370" mass="40781">MPFSFLRPELDQLQAYTTHADSDHLPSEPLDILDTNEFPADLPPDLKQKFVDHLWNFIPANRYPDGSHVRLKTAITHYVNSQITTPGQPITPDQVSLGCGSDELIRSILLATCGPGQGKILVAEPTFSMYGILARGLGIEVISIGRNPDHFDMDLAAADQALDNQAIQVIFVVHPNSPTGNALTGAEQAWLRTIPNSVLVVIDEAYFEFSGLTLAGELADHPNWLILRTFSKAWRLAAFRVGYGLGHPEVILALEKLRLPYNLTAPSLAAAQLVLSEQESLLGAVPGLLAQRDQMFQALQAIPQLRVCPSDGNFIYFQAQEQRTTQQLAQTLRQAGSLVRFTCDGIRLTIGTAAENERVLRRIQAWAKTR</sequence>
<dbReference type="EMBL" id="JAVMIP010000034">
    <property type="protein sequence ID" value="MDS3862505.1"/>
    <property type="molecule type" value="Genomic_DNA"/>
</dbReference>
<dbReference type="Gene3D" id="3.40.640.10">
    <property type="entry name" value="Type I PLP-dependent aspartate aminotransferase-like (Major domain)"/>
    <property type="match status" value="1"/>
</dbReference>
<dbReference type="InterPro" id="IPR015424">
    <property type="entry name" value="PyrdxlP-dep_Trfase"/>
</dbReference>
<proteinExistence type="inferred from homology"/>
<dbReference type="AlphaFoldDB" id="A0AAE4FUI1"/>
<evidence type="ECO:0000256" key="4">
    <source>
        <dbReference type="ARBA" id="ARBA00022576"/>
    </source>
</evidence>
<dbReference type="Proteomes" id="UP001268256">
    <property type="component" value="Unassembled WGS sequence"/>
</dbReference>
<keyword evidence="5 9" id="KW-0028">Amino-acid biosynthesis</keyword>
<dbReference type="GO" id="GO:0000105">
    <property type="term" value="P:L-histidine biosynthetic process"/>
    <property type="evidence" value="ECO:0007669"/>
    <property type="project" value="UniProtKB-UniRule"/>
</dbReference>
<dbReference type="InterPro" id="IPR004839">
    <property type="entry name" value="Aminotransferase_I/II_large"/>
</dbReference>
<dbReference type="Pfam" id="PF00155">
    <property type="entry name" value="Aminotran_1_2"/>
    <property type="match status" value="1"/>
</dbReference>
<keyword evidence="8 9" id="KW-0368">Histidine biosynthesis</keyword>
<reference evidence="12" key="1">
    <citation type="submission" date="2023-07" db="EMBL/GenBank/DDBJ databases">
        <authorList>
            <person name="Luz R."/>
            <person name="Cordeiro R."/>
            <person name="Fonseca A."/>
            <person name="Goncalves V."/>
        </authorList>
    </citation>
    <scope>NUCLEOTIDE SEQUENCE [LARGE SCALE GENOMIC DNA]</scope>
    <source>
        <strain evidence="12">BACA0444</strain>
    </source>
</reference>
<evidence type="ECO:0000259" key="10">
    <source>
        <dbReference type="Pfam" id="PF00155"/>
    </source>
</evidence>
<evidence type="ECO:0000256" key="7">
    <source>
        <dbReference type="ARBA" id="ARBA00022898"/>
    </source>
</evidence>